<feature type="transmembrane region" description="Helical" evidence="6">
    <location>
        <begin position="74"/>
        <end position="93"/>
    </location>
</feature>
<dbReference type="Proteomes" id="UP000254326">
    <property type="component" value="Unassembled WGS sequence"/>
</dbReference>
<name>A0A370U4A9_9GAMM</name>
<evidence type="ECO:0000313" key="8">
    <source>
        <dbReference type="EMBL" id="RDL42615.1"/>
    </source>
</evidence>
<evidence type="ECO:0000259" key="7">
    <source>
        <dbReference type="Pfam" id="PF04138"/>
    </source>
</evidence>
<feature type="transmembrane region" description="Helical" evidence="6">
    <location>
        <begin position="105"/>
        <end position="127"/>
    </location>
</feature>
<evidence type="ECO:0000256" key="3">
    <source>
        <dbReference type="ARBA" id="ARBA00022692"/>
    </source>
</evidence>
<dbReference type="GO" id="GO:0005886">
    <property type="term" value="C:plasma membrane"/>
    <property type="evidence" value="ECO:0007669"/>
    <property type="project" value="TreeGrafter"/>
</dbReference>
<dbReference type="PANTHER" id="PTHR38459:SF1">
    <property type="entry name" value="PROPHAGE BACTOPRENOL-LINKED GLUCOSE TRANSLOCASE HOMOLOG"/>
    <property type="match status" value="1"/>
</dbReference>
<evidence type="ECO:0000256" key="2">
    <source>
        <dbReference type="ARBA" id="ARBA00009399"/>
    </source>
</evidence>
<dbReference type="RefSeq" id="WP_115469659.1">
    <property type="nucleotide sequence ID" value="NZ_QKRA01000019.1"/>
</dbReference>
<reference evidence="8 9" key="1">
    <citation type="submission" date="2018-06" db="EMBL/GenBank/DDBJ databases">
        <title>Marinomonas sp. YLB-05 draft genome sequence.</title>
        <authorList>
            <person name="Yu L."/>
            <person name="Tang X."/>
        </authorList>
    </citation>
    <scope>NUCLEOTIDE SEQUENCE [LARGE SCALE GENOMIC DNA]</scope>
    <source>
        <strain evidence="8 9">YLB-05</strain>
    </source>
</reference>
<dbReference type="PANTHER" id="PTHR38459">
    <property type="entry name" value="PROPHAGE BACTOPRENOL-LINKED GLUCOSE TRANSLOCASE HOMOLOG"/>
    <property type="match status" value="1"/>
</dbReference>
<sequence length="147" mass="16917">MKHFLTQFFQFSLVGLVSFSVDIVAMWLLSNWLPLVLARCLAFATAVLTNWICHRIYTFREYASVDAKLREATHFVIASVIGMIPNVGIYWWVVTTSFYLTYQDIPFAPVVAMIPGILLGHCVNFALSKYWVFKQRNTVHHPPHPLI</sequence>
<gene>
    <name evidence="8" type="ORF">DN730_18790</name>
</gene>
<dbReference type="InterPro" id="IPR007267">
    <property type="entry name" value="GtrA_DPMS_TM"/>
</dbReference>
<dbReference type="GO" id="GO:0000271">
    <property type="term" value="P:polysaccharide biosynthetic process"/>
    <property type="evidence" value="ECO:0007669"/>
    <property type="project" value="InterPro"/>
</dbReference>
<keyword evidence="4 6" id="KW-1133">Transmembrane helix</keyword>
<keyword evidence="5 6" id="KW-0472">Membrane</keyword>
<accession>A0A370U4A9</accession>
<keyword evidence="9" id="KW-1185">Reference proteome</keyword>
<keyword evidence="3 6" id="KW-0812">Transmembrane</keyword>
<dbReference type="AlphaFoldDB" id="A0A370U4A9"/>
<comment type="subcellular location">
    <subcellularLocation>
        <location evidence="1">Membrane</location>
        <topology evidence="1">Multi-pass membrane protein</topology>
    </subcellularLocation>
</comment>
<evidence type="ECO:0000313" key="9">
    <source>
        <dbReference type="Proteomes" id="UP000254326"/>
    </source>
</evidence>
<dbReference type="InterPro" id="IPR051401">
    <property type="entry name" value="GtrA_CellWall_Glycosyl"/>
</dbReference>
<feature type="domain" description="GtrA/DPMS transmembrane" evidence="7">
    <location>
        <begin position="10"/>
        <end position="133"/>
    </location>
</feature>
<proteinExistence type="inferred from homology"/>
<comment type="caution">
    <text evidence="8">The sequence shown here is derived from an EMBL/GenBank/DDBJ whole genome shotgun (WGS) entry which is preliminary data.</text>
</comment>
<dbReference type="OrthoDB" id="9811884at2"/>
<organism evidence="8 9">
    <name type="scientific">Marinomonas piezotolerans</name>
    <dbReference type="NCBI Taxonomy" id="2213058"/>
    <lineage>
        <taxon>Bacteria</taxon>
        <taxon>Pseudomonadati</taxon>
        <taxon>Pseudomonadota</taxon>
        <taxon>Gammaproteobacteria</taxon>
        <taxon>Oceanospirillales</taxon>
        <taxon>Oceanospirillaceae</taxon>
        <taxon>Marinomonas</taxon>
    </lineage>
</organism>
<feature type="transmembrane region" description="Helical" evidence="6">
    <location>
        <begin position="35"/>
        <end position="53"/>
    </location>
</feature>
<protein>
    <recommendedName>
        <fullName evidence="7">GtrA/DPMS transmembrane domain-containing protein</fullName>
    </recommendedName>
</protein>
<evidence type="ECO:0000256" key="1">
    <source>
        <dbReference type="ARBA" id="ARBA00004141"/>
    </source>
</evidence>
<comment type="similarity">
    <text evidence="2">Belongs to the GtrA family.</text>
</comment>
<dbReference type="Pfam" id="PF04138">
    <property type="entry name" value="GtrA_DPMS_TM"/>
    <property type="match status" value="1"/>
</dbReference>
<evidence type="ECO:0000256" key="5">
    <source>
        <dbReference type="ARBA" id="ARBA00023136"/>
    </source>
</evidence>
<feature type="transmembrane region" description="Helical" evidence="6">
    <location>
        <begin position="7"/>
        <end position="29"/>
    </location>
</feature>
<evidence type="ECO:0000256" key="4">
    <source>
        <dbReference type="ARBA" id="ARBA00022989"/>
    </source>
</evidence>
<dbReference type="EMBL" id="QKRA01000019">
    <property type="protein sequence ID" value="RDL42615.1"/>
    <property type="molecule type" value="Genomic_DNA"/>
</dbReference>
<evidence type="ECO:0000256" key="6">
    <source>
        <dbReference type="SAM" id="Phobius"/>
    </source>
</evidence>